<dbReference type="RefSeq" id="WP_285739561.1">
    <property type="nucleotide sequence ID" value="NZ_BSSA01000029.1"/>
</dbReference>
<organism evidence="1 2">
    <name type="scientific">Kitasatospora phosalacinea</name>
    <dbReference type="NCBI Taxonomy" id="2065"/>
    <lineage>
        <taxon>Bacteria</taxon>
        <taxon>Bacillati</taxon>
        <taxon>Actinomycetota</taxon>
        <taxon>Actinomycetes</taxon>
        <taxon>Kitasatosporales</taxon>
        <taxon>Streptomycetaceae</taxon>
        <taxon>Kitasatospora</taxon>
    </lineage>
</organism>
<dbReference type="AlphaFoldDB" id="A0A9W6QFC6"/>
<accession>A0A9W6QFC6</accession>
<name>A0A9W6QFC6_9ACTN</name>
<comment type="caution">
    <text evidence="1">The sequence shown here is derived from an EMBL/GenBank/DDBJ whole genome shotgun (WGS) entry which is preliminary data.</text>
</comment>
<reference evidence="1" key="1">
    <citation type="submission" date="2023-02" db="EMBL/GenBank/DDBJ databases">
        <title>Kitasatospora phosalacinea NBRC 14627.</title>
        <authorList>
            <person name="Ichikawa N."/>
            <person name="Sato H."/>
            <person name="Tonouchi N."/>
        </authorList>
    </citation>
    <scope>NUCLEOTIDE SEQUENCE</scope>
    <source>
        <strain evidence="1">NBRC 14627</strain>
    </source>
</reference>
<protein>
    <submittedName>
        <fullName evidence="1">Uncharacterized protein</fullName>
    </submittedName>
</protein>
<evidence type="ECO:0000313" key="1">
    <source>
        <dbReference type="EMBL" id="GLW73948.1"/>
    </source>
</evidence>
<gene>
    <name evidence="1" type="ORF">Kpho02_62460</name>
</gene>
<dbReference type="Proteomes" id="UP001165041">
    <property type="component" value="Unassembled WGS sequence"/>
</dbReference>
<dbReference type="EMBL" id="BSSA01000029">
    <property type="protein sequence ID" value="GLW73948.1"/>
    <property type="molecule type" value="Genomic_DNA"/>
</dbReference>
<proteinExistence type="predicted"/>
<sequence length="166" mass="17284">METWGEPDAAARAARAGLFAALSGPGVAEVAAGGIDYGHFALLLDPGAQWVIPEGDRITAGGNGAAVAVPAAVRSQREAVFRLALCAGPQPGPDASWTPLGTLSVDLTDALAVTLVSTVHGALLDVPLTRDAVGRYTLAVWRRTQGAEPRDLFDIRLWPTRPSPPR</sequence>
<evidence type="ECO:0000313" key="2">
    <source>
        <dbReference type="Proteomes" id="UP001165041"/>
    </source>
</evidence>